<feature type="region of interest" description="Disordered" evidence="3">
    <location>
        <begin position="1"/>
        <end position="26"/>
    </location>
</feature>
<keyword evidence="2" id="KW-0539">Nucleus</keyword>
<dbReference type="PANTHER" id="PTHR45885:SF1">
    <property type="entry name" value="CELL DIVISION CYCLE 5-LIKE PROTEIN"/>
    <property type="match status" value="1"/>
</dbReference>
<dbReference type="GO" id="GO:0005681">
    <property type="term" value="C:spliceosomal complex"/>
    <property type="evidence" value="ECO:0007669"/>
    <property type="project" value="TreeGrafter"/>
</dbReference>
<dbReference type="AlphaFoldDB" id="A0AAV5URH0"/>
<keyword evidence="1" id="KW-0238">DNA-binding</keyword>
<dbReference type="GO" id="GO:0000981">
    <property type="term" value="F:DNA-binding transcription factor activity, RNA polymerase II-specific"/>
    <property type="evidence" value="ECO:0007669"/>
    <property type="project" value="TreeGrafter"/>
</dbReference>
<dbReference type="GO" id="GO:0000977">
    <property type="term" value="F:RNA polymerase II transcription regulatory region sequence-specific DNA binding"/>
    <property type="evidence" value="ECO:0007669"/>
    <property type="project" value="TreeGrafter"/>
</dbReference>
<dbReference type="EMBL" id="BTSX01000002">
    <property type="protein sequence ID" value="GMS83222.1"/>
    <property type="molecule type" value="Genomic_DNA"/>
</dbReference>
<reference evidence="5" key="1">
    <citation type="submission" date="2023-10" db="EMBL/GenBank/DDBJ databases">
        <title>Genome assembly of Pristionchus species.</title>
        <authorList>
            <person name="Yoshida K."/>
            <person name="Sommer R.J."/>
        </authorList>
    </citation>
    <scope>NUCLEOTIDE SEQUENCE</scope>
    <source>
        <strain evidence="5">RS0144</strain>
    </source>
</reference>
<feature type="non-terminal residue" evidence="5">
    <location>
        <position position="210"/>
    </location>
</feature>
<feature type="non-terminal residue" evidence="5">
    <location>
        <position position="1"/>
    </location>
</feature>
<evidence type="ECO:0000313" key="6">
    <source>
        <dbReference type="Proteomes" id="UP001432027"/>
    </source>
</evidence>
<comment type="caution">
    <text evidence="5">The sequence shown here is derived from an EMBL/GenBank/DDBJ whole genome shotgun (WGS) entry which is preliminary data.</text>
</comment>
<name>A0AAV5URH0_9BILA</name>
<sequence>FQRSLPVPKQPSDLALKPSVTKAETSKADDLIKAQMSVLLEWYTTGKHPTSAEYYSKGELDDSRKLSMAELEAGPPLDAAMWSAVKQCRAELVLSKGEFTRLGVLPRAEQIEALTAQFQLYREWMNGSAKAEKRLRVKLGGYQVIAGNLSIKITEVRNEAELIVVEKSTFDRLATHESMSITKRVGHLMKEVKQQEERERELQKKFDALK</sequence>
<gene>
    <name evidence="5" type="ORF">PENTCL1PPCAC_30574</name>
    <name evidence="4" type="ORF">PENTCL1PPCAC_5397</name>
</gene>
<dbReference type="Proteomes" id="UP001432027">
    <property type="component" value="Unassembled WGS sequence"/>
</dbReference>
<dbReference type="EMBL" id="BTSX01000073">
    <property type="protein sequence ID" value="GMT08400.1"/>
    <property type="molecule type" value="Genomic_DNA"/>
</dbReference>
<keyword evidence="6" id="KW-1185">Reference proteome</keyword>
<evidence type="ECO:0000256" key="1">
    <source>
        <dbReference type="ARBA" id="ARBA00023125"/>
    </source>
</evidence>
<evidence type="ECO:0000256" key="2">
    <source>
        <dbReference type="ARBA" id="ARBA00023242"/>
    </source>
</evidence>
<dbReference type="GO" id="GO:0000974">
    <property type="term" value="C:Prp19 complex"/>
    <property type="evidence" value="ECO:0007669"/>
    <property type="project" value="InterPro"/>
</dbReference>
<evidence type="ECO:0000313" key="4">
    <source>
        <dbReference type="EMBL" id="GMS83222.1"/>
    </source>
</evidence>
<dbReference type="PANTHER" id="PTHR45885">
    <property type="entry name" value="CELL DIVISION CYCLE 5-LIKE PROTEIN"/>
    <property type="match status" value="1"/>
</dbReference>
<proteinExistence type="predicted"/>
<organism evidence="5 6">
    <name type="scientific">Pristionchus entomophagus</name>
    <dbReference type="NCBI Taxonomy" id="358040"/>
    <lineage>
        <taxon>Eukaryota</taxon>
        <taxon>Metazoa</taxon>
        <taxon>Ecdysozoa</taxon>
        <taxon>Nematoda</taxon>
        <taxon>Chromadorea</taxon>
        <taxon>Rhabditida</taxon>
        <taxon>Rhabditina</taxon>
        <taxon>Diplogasteromorpha</taxon>
        <taxon>Diplogasteroidea</taxon>
        <taxon>Neodiplogasteridae</taxon>
        <taxon>Pristionchus</taxon>
    </lineage>
</organism>
<evidence type="ECO:0000313" key="5">
    <source>
        <dbReference type="EMBL" id="GMT08400.1"/>
    </source>
</evidence>
<evidence type="ECO:0000256" key="3">
    <source>
        <dbReference type="SAM" id="MobiDB-lite"/>
    </source>
</evidence>
<protein>
    <submittedName>
        <fullName evidence="5">Uncharacterized protein</fullName>
    </submittedName>
</protein>
<dbReference type="GO" id="GO:0000398">
    <property type="term" value="P:mRNA splicing, via spliceosome"/>
    <property type="evidence" value="ECO:0007669"/>
    <property type="project" value="InterPro"/>
</dbReference>
<dbReference type="InterPro" id="IPR047242">
    <property type="entry name" value="CDC5L/Cef1"/>
</dbReference>
<accession>A0AAV5URH0</accession>